<dbReference type="EMBL" id="VSSQ01055881">
    <property type="protein sequence ID" value="MPN09758.1"/>
    <property type="molecule type" value="Genomic_DNA"/>
</dbReference>
<organism evidence="1">
    <name type="scientific">bioreactor metagenome</name>
    <dbReference type="NCBI Taxonomy" id="1076179"/>
    <lineage>
        <taxon>unclassified sequences</taxon>
        <taxon>metagenomes</taxon>
        <taxon>ecological metagenomes</taxon>
    </lineage>
</organism>
<sequence>MPTAITNGQHAANGHQMPVVIQRMIPAHCRPLISIASSSMVRCSLLSFFFSSIMRSMSAMDSIESIAPVRMDSRTVSTARFCRSSAPCSSAMRFSCSSSRSSSTFSGCSLASTPAMASSESPIVLSAQIMRILRRSPSA</sequence>
<comment type="caution">
    <text evidence="1">The sequence shown here is derived from an EMBL/GenBank/DDBJ whole genome shotgun (WGS) entry which is preliminary data.</text>
</comment>
<protein>
    <submittedName>
        <fullName evidence="1">Uncharacterized protein</fullName>
    </submittedName>
</protein>
<proteinExistence type="predicted"/>
<dbReference type="AlphaFoldDB" id="A0A645F5X3"/>
<name>A0A645F5X3_9ZZZZ</name>
<evidence type="ECO:0000313" key="1">
    <source>
        <dbReference type="EMBL" id="MPN09758.1"/>
    </source>
</evidence>
<gene>
    <name evidence="1" type="ORF">SDC9_157050</name>
</gene>
<reference evidence="1" key="1">
    <citation type="submission" date="2019-08" db="EMBL/GenBank/DDBJ databases">
        <authorList>
            <person name="Kucharzyk K."/>
            <person name="Murdoch R.W."/>
            <person name="Higgins S."/>
            <person name="Loffler F."/>
        </authorList>
    </citation>
    <scope>NUCLEOTIDE SEQUENCE</scope>
</reference>
<accession>A0A645F5X3</accession>